<evidence type="ECO:0000256" key="2">
    <source>
        <dbReference type="SAM" id="MobiDB-lite"/>
    </source>
</evidence>
<comment type="caution">
    <text evidence="4">The sequence shown here is derived from an EMBL/GenBank/DDBJ whole genome shotgun (WGS) entry which is preliminary data.</text>
</comment>
<comment type="similarity">
    <text evidence="1">Belongs to the enoyl-CoA hydratase/isomerase family.</text>
</comment>
<organism evidence="4 5">
    <name type="scientific">Enemella evansiae</name>
    <dbReference type="NCBI Taxonomy" id="2016499"/>
    <lineage>
        <taxon>Bacteria</taxon>
        <taxon>Bacillati</taxon>
        <taxon>Actinomycetota</taxon>
        <taxon>Actinomycetes</taxon>
        <taxon>Propionibacteriales</taxon>
        <taxon>Propionibacteriaceae</taxon>
        <taxon>Enemella</taxon>
    </lineage>
</organism>
<dbReference type="RefSeq" id="WP_094405371.1">
    <property type="nucleotide sequence ID" value="NZ_NMVO01000012.1"/>
</dbReference>
<dbReference type="Pfam" id="PF01575">
    <property type="entry name" value="MaoC_dehydratas"/>
    <property type="match status" value="1"/>
</dbReference>
<dbReference type="InterPro" id="IPR002539">
    <property type="entry name" value="MaoC-like_dom"/>
</dbReference>
<name>A0A255GJW6_9ACTN</name>
<dbReference type="InterPro" id="IPR029069">
    <property type="entry name" value="HotDog_dom_sf"/>
</dbReference>
<gene>
    <name evidence="4" type="ORF">CGZ94_08825</name>
</gene>
<dbReference type="SUPFAM" id="SSF54637">
    <property type="entry name" value="Thioesterase/thiol ester dehydrase-isomerase"/>
    <property type="match status" value="2"/>
</dbReference>
<feature type="region of interest" description="Disordered" evidence="2">
    <location>
        <begin position="155"/>
        <end position="183"/>
    </location>
</feature>
<protein>
    <recommendedName>
        <fullName evidence="3">MaoC-like domain-containing protein</fullName>
    </recommendedName>
</protein>
<reference evidence="4 5" key="1">
    <citation type="submission" date="2017-07" db="EMBL/GenBank/DDBJ databases">
        <title>Draft whole genome sequences of clinical Proprionibacteriaceae strains.</title>
        <authorList>
            <person name="Bernier A.-M."/>
            <person name="Bernard K."/>
            <person name="Domingo M.-C."/>
        </authorList>
    </citation>
    <scope>NUCLEOTIDE SEQUENCE [LARGE SCALE GENOMIC DNA]</scope>
    <source>
        <strain evidence="4 5">NML 030167</strain>
    </source>
</reference>
<accession>A0A255GJW6</accession>
<dbReference type="Proteomes" id="UP000215896">
    <property type="component" value="Unassembled WGS sequence"/>
</dbReference>
<evidence type="ECO:0000313" key="4">
    <source>
        <dbReference type="EMBL" id="OYO14663.1"/>
    </source>
</evidence>
<keyword evidence="5" id="KW-1185">Reference proteome</keyword>
<dbReference type="AlphaFoldDB" id="A0A255GJW6"/>
<sequence>MSGSATAEVVAEKPNLGREILRGALTAKGRPGGSGTLPERVLELSGAEIDRENLYAYQRLCGYPVNDRLPHPYPHLVGFPLQAKLMADRSFPLPLPGLVHIENESTLHRPLSAADRLDIAVQAANLSPHPKGTTVDLLARAELAGELVWESRSRYLHRGRPSGTTEATTEQPQPPGVPDRPAAARWRLPGDLGRRYAAVSGDVNPIHLHPLTAKAMGFPRAIAHGMWSSARVLAALGVRTEGPGRARAWFRKPILLPGTVALLREQDGDRTVAALVGGGVPEKRRTHLLLEWQPV</sequence>
<proteinExistence type="inferred from homology"/>
<dbReference type="OrthoDB" id="9774179at2"/>
<dbReference type="EMBL" id="NMVO01000012">
    <property type="protein sequence ID" value="OYO14663.1"/>
    <property type="molecule type" value="Genomic_DNA"/>
</dbReference>
<evidence type="ECO:0000259" key="3">
    <source>
        <dbReference type="Pfam" id="PF01575"/>
    </source>
</evidence>
<evidence type="ECO:0000256" key="1">
    <source>
        <dbReference type="ARBA" id="ARBA00005254"/>
    </source>
</evidence>
<dbReference type="PANTHER" id="PTHR43841:SF1">
    <property type="entry name" value="3-HYDROXYACYL-THIOESTER DEHYDRATASE X"/>
    <property type="match status" value="1"/>
</dbReference>
<dbReference type="Gene3D" id="3.10.129.10">
    <property type="entry name" value="Hotdog Thioesterase"/>
    <property type="match status" value="1"/>
</dbReference>
<dbReference type="PANTHER" id="PTHR43841">
    <property type="entry name" value="3-HYDROXYACYL-THIOESTER DEHYDRATASE HTDX-RELATED"/>
    <property type="match status" value="1"/>
</dbReference>
<evidence type="ECO:0000313" key="5">
    <source>
        <dbReference type="Proteomes" id="UP000215896"/>
    </source>
</evidence>
<feature type="domain" description="MaoC-like" evidence="3">
    <location>
        <begin position="194"/>
        <end position="262"/>
    </location>
</feature>